<sequence length="122" mass="13284">MTPRAVSPTTRGSTVASFATGSHVSGNPSSVSQFSTLRIPEVNHNQSRDYNLPSQPAYQRQREMTAPTDSEGSEPYRSPSPMAVRVIVTEGSSQGPMDKQDCPTRAGEVLTCKKVLDICERR</sequence>
<accession>A0A5M6BW69</accession>
<feature type="region of interest" description="Disordered" evidence="1">
    <location>
        <begin position="1"/>
        <end position="81"/>
    </location>
</feature>
<evidence type="ECO:0000313" key="2">
    <source>
        <dbReference type="EMBL" id="WWD16873.1"/>
    </source>
</evidence>
<dbReference type="EMBL" id="CP144052">
    <property type="protein sequence ID" value="WWD16873.1"/>
    <property type="molecule type" value="Genomic_DNA"/>
</dbReference>
<keyword evidence="3" id="KW-1185">Reference proteome</keyword>
<dbReference type="RefSeq" id="XP_031859288.1">
    <property type="nucleotide sequence ID" value="XM_032006453.1"/>
</dbReference>
<dbReference type="AlphaFoldDB" id="A0A5M6BW69"/>
<gene>
    <name evidence="2" type="ORF">CI109_101305</name>
</gene>
<feature type="compositionally biased region" description="Polar residues" evidence="1">
    <location>
        <begin position="43"/>
        <end position="58"/>
    </location>
</feature>
<name>A0A5M6BW69_9TREE</name>
<proteinExistence type="predicted"/>
<evidence type="ECO:0000256" key="1">
    <source>
        <dbReference type="SAM" id="MobiDB-lite"/>
    </source>
</evidence>
<evidence type="ECO:0000313" key="3">
    <source>
        <dbReference type="Proteomes" id="UP000322225"/>
    </source>
</evidence>
<feature type="compositionally biased region" description="Polar residues" evidence="1">
    <location>
        <begin position="7"/>
        <end position="36"/>
    </location>
</feature>
<protein>
    <submittedName>
        <fullName evidence="2">Uncharacterized protein</fullName>
    </submittedName>
</protein>
<dbReference type="Proteomes" id="UP000322225">
    <property type="component" value="Chromosome 2"/>
</dbReference>
<dbReference type="GeneID" id="43590611"/>
<reference evidence="2" key="1">
    <citation type="submission" date="2017-08" db="EMBL/GenBank/DDBJ databases">
        <authorList>
            <person name="Cuomo C."/>
            <person name="Billmyre B."/>
            <person name="Heitman J."/>
        </authorList>
    </citation>
    <scope>NUCLEOTIDE SEQUENCE</scope>
    <source>
        <strain evidence="2">CBS 12478</strain>
    </source>
</reference>
<reference evidence="2" key="2">
    <citation type="submission" date="2024-01" db="EMBL/GenBank/DDBJ databases">
        <title>Comparative genomics of Cryptococcus and Kwoniella reveals pathogenesis evolution and contrasting modes of karyotype evolution via chromosome fusion or intercentromeric recombination.</title>
        <authorList>
            <person name="Coelho M.A."/>
            <person name="David-Palma M."/>
            <person name="Shea T."/>
            <person name="Bowers K."/>
            <person name="McGinley-Smith S."/>
            <person name="Mohammad A.W."/>
            <person name="Gnirke A."/>
            <person name="Yurkov A.M."/>
            <person name="Nowrousian M."/>
            <person name="Sun S."/>
            <person name="Cuomo C.A."/>
            <person name="Heitman J."/>
        </authorList>
    </citation>
    <scope>NUCLEOTIDE SEQUENCE</scope>
    <source>
        <strain evidence="2">CBS 12478</strain>
    </source>
</reference>
<organism evidence="2 3">
    <name type="scientific">Kwoniella shandongensis</name>
    <dbReference type="NCBI Taxonomy" id="1734106"/>
    <lineage>
        <taxon>Eukaryota</taxon>
        <taxon>Fungi</taxon>
        <taxon>Dikarya</taxon>
        <taxon>Basidiomycota</taxon>
        <taxon>Agaricomycotina</taxon>
        <taxon>Tremellomycetes</taxon>
        <taxon>Tremellales</taxon>
        <taxon>Cryptococcaceae</taxon>
        <taxon>Kwoniella</taxon>
    </lineage>
</organism>
<dbReference type="KEGG" id="ksn:43590611"/>